<protein>
    <submittedName>
        <fullName evidence="1">Tetratricopeptide repeat family protein</fullName>
    </submittedName>
</protein>
<organism evidence="1 2">
    <name type="scientific">Piscirickettsia salmonis</name>
    <dbReference type="NCBI Taxonomy" id="1238"/>
    <lineage>
        <taxon>Bacteria</taxon>
        <taxon>Pseudomonadati</taxon>
        <taxon>Pseudomonadota</taxon>
        <taxon>Gammaproteobacteria</taxon>
        <taxon>Thiotrichales</taxon>
        <taxon>Piscirickettsiaceae</taxon>
        <taxon>Piscirickettsia</taxon>
    </lineage>
</organism>
<proteinExistence type="predicted"/>
<dbReference type="RefSeq" id="WP_017375595.1">
    <property type="nucleotide sequence ID" value="NZ_CP048052.1"/>
</dbReference>
<sequence length="57" mass="6110">MLAASLNAYAADSTSFILRKRLPAFRQSSGSWLILAAFLNAVAADSKLSSLRKKLPA</sequence>
<gene>
    <name evidence="1" type="ORF">KU39_941</name>
</gene>
<evidence type="ECO:0000313" key="1">
    <source>
        <dbReference type="EMBL" id="ALB22124.1"/>
    </source>
</evidence>
<name>A0AAC9EUS2_PISSA</name>
<accession>A0AAC9EUS2</accession>
<dbReference type="Proteomes" id="UP000029558">
    <property type="component" value="Chromosome"/>
</dbReference>
<dbReference type="EMBL" id="CP012508">
    <property type="protein sequence ID" value="ALB22124.1"/>
    <property type="molecule type" value="Genomic_DNA"/>
</dbReference>
<dbReference type="AlphaFoldDB" id="A0AAC9EUS2"/>
<evidence type="ECO:0000313" key="2">
    <source>
        <dbReference type="Proteomes" id="UP000029558"/>
    </source>
</evidence>
<reference evidence="1 2" key="1">
    <citation type="journal article" date="2014" name="Genome Announc.">
        <title>Comparative Genome Analysis of Two Isolates of the Fish Pathogen Piscirickettsia salmonis from Different Hosts Reveals Major Differences in Virulence-Associated Secretion Systems.</title>
        <authorList>
            <person name="Bohle H."/>
            <person name="Henriquez P."/>
            <person name="Grothusen H."/>
            <person name="Navas E."/>
            <person name="Sandoval A."/>
            <person name="Bustamante F."/>
            <person name="Bustos P."/>
            <person name="Mancilla M."/>
        </authorList>
    </citation>
    <scope>NUCLEOTIDE SEQUENCE [LARGE SCALE GENOMIC DNA]</scope>
    <source>
        <strain evidence="2">B1-32597</strain>
    </source>
</reference>